<feature type="domain" description="TIR" evidence="6">
    <location>
        <begin position="17"/>
        <end position="162"/>
    </location>
</feature>
<dbReference type="Gramene" id="QL08p005880:mrna">
    <property type="protein sequence ID" value="QL08p005880:mrna"/>
    <property type="gene ID" value="QL08p005880"/>
</dbReference>
<name>A0A7N2M9A1_QUELO</name>
<evidence type="ECO:0000313" key="8">
    <source>
        <dbReference type="Proteomes" id="UP000594261"/>
    </source>
</evidence>
<dbReference type="InParanoid" id="A0A7N2M9A1"/>
<organism evidence="7 8">
    <name type="scientific">Quercus lobata</name>
    <name type="common">Valley oak</name>
    <dbReference type="NCBI Taxonomy" id="97700"/>
    <lineage>
        <taxon>Eukaryota</taxon>
        <taxon>Viridiplantae</taxon>
        <taxon>Streptophyta</taxon>
        <taxon>Embryophyta</taxon>
        <taxon>Tracheophyta</taxon>
        <taxon>Spermatophyta</taxon>
        <taxon>Magnoliopsida</taxon>
        <taxon>eudicotyledons</taxon>
        <taxon>Gunneridae</taxon>
        <taxon>Pentapetalae</taxon>
        <taxon>rosids</taxon>
        <taxon>fabids</taxon>
        <taxon>Fagales</taxon>
        <taxon>Fagaceae</taxon>
        <taxon>Quercus</taxon>
    </lineage>
</organism>
<evidence type="ECO:0000256" key="2">
    <source>
        <dbReference type="ARBA" id="ARBA00022737"/>
    </source>
</evidence>
<dbReference type="Gene3D" id="3.40.50.10140">
    <property type="entry name" value="Toll/interleukin-1 receptor homology (TIR) domain"/>
    <property type="match status" value="1"/>
</dbReference>
<dbReference type="Proteomes" id="UP000594261">
    <property type="component" value="Chromosome 8"/>
</dbReference>
<evidence type="ECO:0000313" key="7">
    <source>
        <dbReference type="EnsemblPlants" id="QL08p005880:mrna"/>
    </source>
</evidence>
<dbReference type="PANTHER" id="PTHR11017">
    <property type="entry name" value="LEUCINE-RICH REPEAT-CONTAINING PROTEIN"/>
    <property type="match status" value="1"/>
</dbReference>
<dbReference type="InterPro" id="IPR058546">
    <property type="entry name" value="RPS4B/Roq1-like_LRR"/>
</dbReference>
<dbReference type="FunFam" id="3.40.50.10140:FF:000007">
    <property type="entry name" value="Disease resistance protein (TIR-NBS-LRR class)"/>
    <property type="match status" value="1"/>
</dbReference>
<dbReference type="AlphaFoldDB" id="A0A7N2M9A1"/>
<dbReference type="InterPro" id="IPR058192">
    <property type="entry name" value="WHD_ROQ1-like"/>
</dbReference>
<dbReference type="InterPro" id="IPR032675">
    <property type="entry name" value="LRR_dom_sf"/>
</dbReference>
<dbReference type="InterPro" id="IPR002182">
    <property type="entry name" value="NB-ARC"/>
</dbReference>
<dbReference type="GO" id="GO:0007165">
    <property type="term" value="P:signal transduction"/>
    <property type="evidence" value="ECO:0007669"/>
    <property type="project" value="InterPro"/>
</dbReference>
<dbReference type="InterPro" id="IPR000157">
    <property type="entry name" value="TIR_dom"/>
</dbReference>
<dbReference type="Gene3D" id="1.10.8.430">
    <property type="entry name" value="Helical domain of apoptotic protease-activating factors"/>
    <property type="match status" value="1"/>
</dbReference>
<keyword evidence="4" id="KW-0520">NAD</keyword>
<dbReference type="SUPFAM" id="SSF52200">
    <property type="entry name" value="Toll/Interleukin receptor TIR domain"/>
    <property type="match status" value="1"/>
</dbReference>
<dbReference type="Gene3D" id="3.40.50.300">
    <property type="entry name" value="P-loop containing nucleotide triphosphate hydrolases"/>
    <property type="match status" value="1"/>
</dbReference>
<dbReference type="EnsemblPlants" id="QL08p005880:mrna">
    <property type="protein sequence ID" value="QL08p005880:mrna"/>
    <property type="gene ID" value="QL08p005880"/>
</dbReference>
<evidence type="ECO:0000259" key="6">
    <source>
        <dbReference type="PROSITE" id="PS50104"/>
    </source>
</evidence>
<keyword evidence="8" id="KW-1185">Reference proteome</keyword>
<dbReference type="OMA" id="LLPSWTK"/>
<dbReference type="Gene3D" id="3.80.10.10">
    <property type="entry name" value="Ribonuclease Inhibitor"/>
    <property type="match status" value="2"/>
</dbReference>
<proteinExistence type="predicted"/>
<keyword evidence="1" id="KW-0433">Leucine-rich repeat</keyword>
<keyword evidence="2" id="KW-0677">Repeat</keyword>
<reference evidence="7 8" key="1">
    <citation type="journal article" date="2016" name="G3 (Bethesda)">
        <title>First Draft Assembly and Annotation of the Genome of a California Endemic Oak Quercus lobata Nee (Fagaceae).</title>
        <authorList>
            <person name="Sork V.L."/>
            <person name="Fitz-Gibbon S.T."/>
            <person name="Puiu D."/>
            <person name="Crepeau M."/>
            <person name="Gugger P.F."/>
            <person name="Sherman R."/>
            <person name="Stevens K."/>
            <person name="Langley C.H."/>
            <person name="Pellegrini M."/>
            <person name="Salzberg S.L."/>
        </authorList>
    </citation>
    <scope>NUCLEOTIDE SEQUENCE [LARGE SCALE GENOMIC DNA]</scope>
    <source>
        <strain evidence="7 8">cv. SW786</strain>
    </source>
</reference>
<feature type="region of interest" description="Disordered" evidence="5">
    <location>
        <begin position="1091"/>
        <end position="1116"/>
    </location>
</feature>
<reference evidence="7" key="2">
    <citation type="submission" date="2021-01" db="UniProtKB">
        <authorList>
            <consortium name="EnsemblPlants"/>
        </authorList>
    </citation>
    <scope>IDENTIFICATION</scope>
</reference>
<dbReference type="PANTHER" id="PTHR11017:SF570">
    <property type="entry name" value="DISEASE RESISTANCE PROTEIN (TIR-NBS CLASS)-RELATED"/>
    <property type="match status" value="1"/>
</dbReference>
<dbReference type="GO" id="GO:0043531">
    <property type="term" value="F:ADP binding"/>
    <property type="evidence" value="ECO:0007669"/>
    <property type="project" value="InterPro"/>
</dbReference>
<dbReference type="InterPro" id="IPR027417">
    <property type="entry name" value="P-loop_NTPase"/>
</dbReference>
<dbReference type="Pfam" id="PF23282">
    <property type="entry name" value="WHD_ROQ1"/>
    <property type="match status" value="1"/>
</dbReference>
<accession>A0A7N2M9A1</accession>
<dbReference type="SUPFAM" id="SSF52058">
    <property type="entry name" value="L domain-like"/>
    <property type="match status" value="1"/>
</dbReference>
<dbReference type="EMBL" id="LRBV02000008">
    <property type="status" value="NOT_ANNOTATED_CDS"/>
    <property type="molecule type" value="Genomic_DNA"/>
</dbReference>
<keyword evidence="3" id="KW-0611">Plant defense</keyword>
<dbReference type="InterPro" id="IPR035897">
    <property type="entry name" value="Toll_tir_struct_dom_sf"/>
</dbReference>
<dbReference type="InterPro" id="IPR042197">
    <property type="entry name" value="Apaf_helical"/>
</dbReference>
<dbReference type="PRINTS" id="PR00364">
    <property type="entry name" value="DISEASERSIST"/>
</dbReference>
<dbReference type="PROSITE" id="PS50104">
    <property type="entry name" value="TIR"/>
    <property type="match status" value="1"/>
</dbReference>
<dbReference type="SUPFAM" id="SSF52540">
    <property type="entry name" value="P-loop containing nucleoside triphosphate hydrolases"/>
    <property type="match status" value="1"/>
</dbReference>
<dbReference type="InterPro" id="IPR044974">
    <property type="entry name" value="Disease_R_plants"/>
</dbReference>
<evidence type="ECO:0000256" key="5">
    <source>
        <dbReference type="SAM" id="MobiDB-lite"/>
    </source>
</evidence>
<dbReference type="Pfam" id="PF23286">
    <property type="entry name" value="LRR_13"/>
    <property type="match status" value="1"/>
</dbReference>
<protein>
    <recommendedName>
        <fullName evidence="6">TIR domain-containing protein</fullName>
    </recommendedName>
</protein>
<dbReference type="Pfam" id="PF00931">
    <property type="entry name" value="NB-ARC"/>
    <property type="match status" value="1"/>
</dbReference>
<evidence type="ECO:0000256" key="1">
    <source>
        <dbReference type="ARBA" id="ARBA00022614"/>
    </source>
</evidence>
<dbReference type="FunCoup" id="A0A7N2M9A1">
    <property type="interactions" value="414"/>
</dbReference>
<dbReference type="Pfam" id="PF01582">
    <property type="entry name" value="TIR"/>
    <property type="match status" value="1"/>
</dbReference>
<evidence type="ECO:0000256" key="4">
    <source>
        <dbReference type="ARBA" id="ARBA00023027"/>
    </source>
</evidence>
<dbReference type="GO" id="GO:0006952">
    <property type="term" value="P:defense response"/>
    <property type="evidence" value="ECO:0007669"/>
    <property type="project" value="InterPro"/>
</dbReference>
<evidence type="ECO:0000256" key="3">
    <source>
        <dbReference type="ARBA" id="ARBA00022821"/>
    </source>
</evidence>
<dbReference type="SMART" id="SM00255">
    <property type="entry name" value="TIR"/>
    <property type="match status" value="1"/>
</dbReference>
<sequence>MALQINDGASSSSTPQFIYDVFLSFRGEDTRYNFTGHLYQALCDKGFNTFIDNDLQRGEEISTKLLKAIELSMISIVVFSENYASSSWCLDELVKILECRNNGQLVLPIFYKIDPSEIRKQKGKFGVALIQHEENLKDSMESYAESEIQFIQRIIKEILGTELNRTQLFVTKHPVGIDYRVDAIELLLDMKSNDVRMVGIHGLGGVGKTTIAKAIYNKIANCFELSCFLEDVREKCGTYDGIIKLQEMLLSNISQGTYVKVDSVPKGIIMIKKRLCRTRLLLILDNVDESEMIVNLLGECNWFALGSRVIITTRDKQVLTTLGKDHQIYELKELNQSESPELFNLYAFQKIEPEKDYLEVAKQIIHYANGLPLALKIIGSDLCGKSVCEWKSALEKYKNIPHEKIQEKLKISYDGLGKTEKDIFLDIACFFKGFYRSYVESILEACKLYPGYGIGKLIDKCLITVGQSGNLWMHDLLQQMGREIVQQESEELGKHSRVWCFEDAYEILTTNMGSSKIRGIKCYSPQLITMPIEAKAFEKMKYLKFLMVHNVRICEELTFLPNGLTLLQWLEFPFSLPSKYYPQQLVALEMPSSHIRLETTFKLGIQLKYLKYIDFNRCELITELPELCAPNLEKMDLSYCQNLVKVHESVGFLDKLKIWKLQGCGKLQILPNNLRLKSLEEFLLIDCLRLEKFPNIDPEMKCLRQLYLRGTGIRELPSSIKYLTRLCNLDLNDCKNLSYLPDNIYKLQLLTILGIHTAKLRQTPDYLDGLSRNGFLMLDFLSFRGNKNIIELDFLMKPEYFPVLKDLDLSATNIVSIPESLGRFTTLEYLDIRRCKQLREIPRLPQSVQIVNVSNSCSLNPQSSSRLLNQIGEFLGIFPNKGCKGTRSRILTDPQTSSTEILDKVRHYRSVLPDMDSKPEDDEFIIRLPGTEIPKWLNLNHESDGNVISFWVGRTFPNIFDVCFAFGPVKYPRMSSCYVDLSINGCKKENLSSTPTSEFSDHLWIFSLSNNKMQNRLNKSNPSEQNYVEVTCEMEDWVKNRPRRWGVRVECICCSQKSNVFQLPSPSARHSCGSSSVPLLPTSSCGTDMDQWAFNNGGDSRHQPRRNHRPPPYARRPQKHYLSHFGWLRIRYRLWKRSSRPTRIPTTTLQSRALIRELEEIDPRSFNNGEEDSGLSMAHTFVDDCSNSKLCPPSKWTRKS</sequence>